<evidence type="ECO:0000313" key="2">
    <source>
        <dbReference type="Proteomes" id="UP000807504"/>
    </source>
</evidence>
<dbReference type="Proteomes" id="UP000807504">
    <property type="component" value="Unassembled WGS sequence"/>
</dbReference>
<accession>A0A8T0EM32</accession>
<protein>
    <submittedName>
        <fullName evidence="1">Uncharacterized protein</fullName>
    </submittedName>
</protein>
<comment type="caution">
    <text evidence="1">The sequence shown here is derived from an EMBL/GenBank/DDBJ whole genome shotgun (WGS) entry which is preliminary data.</text>
</comment>
<reference evidence="1" key="1">
    <citation type="journal article" date="2020" name="bioRxiv">
        <title>Chromosome-level reference genome of the European wasp spider Argiope bruennichi: a resource for studies on range expansion and evolutionary adaptation.</title>
        <authorList>
            <person name="Sheffer M.M."/>
            <person name="Hoppe A."/>
            <person name="Krehenwinkel H."/>
            <person name="Uhl G."/>
            <person name="Kuss A.W."/>
            <person name="Jensen L."/>
            <person name="Jensen C."/>
            <person name="Gillespie R.G."/>
            <person name="Hoff K.J."/>
            <person name="Prost S."/>
        </authorList>
    </citation>
    <scope>NUCLEOTIDE SEQUENCE</scope>
</reference>
<name>A0A8T0EM32_ARGBR</name>
<keyword evidence="2" id="KW-1185">Reference proteome</keyword>
<proteinExistence type="predicted"/>
<dbReference type="EMBL" id="JABXBU010002227">
    <property type="protein sequence ID" value="KAF8773746.1"/>
    <property type="molecule type" value="Genomic_DNA"/>
</dbReference>
<gene>
    <name evidence="1" type="ORF">HNY73_016378</name>
</gene>
<organism evidence="1 2">
    <name type="scientific">Argiope bruennichi</name>
    <name type="common">Wasp spider</name>
    <name type="synonym">Aranea bruennichi</name>
    <dbReference type="NCBI Taxonomy" id="94029"/>
    <lineage>
        <taxon>Eukaryota</taxon>
        <taxon>Metazoa</taxon>
        <taxon>Ecdysozoa</taxon>
        <taxon>Arthropoda</taxon>
        <taxon>Chelicerata</taxon>
        <taxon>Arachnida</taxon>
        <taxon>Araneae</taxon>
        <taxon>Araneomorphae</taxon>
        <taxon>Entelegynae</taxon>
        <taxon>Araneoidea</taxon>
        <taxon>Araneidae</taxon>
        <taxon>Argiope</taxon>
    </lineage>
</organism>
<evidence type="ECO:0000313" key="1">
    <source>
        <dbReference type="EMBL" id="KAF8773746.1"/>
    </source>
</evidence>
<reference evidence="1" key="2">
    <citation type="submission" date="2020-06" db="EMBL/GenBank/DDBJ databases">
        <authorList>
            <person name="Sheffer M."/>
        </authorList>
    </citation>
    <scope>NUCLEOTIDE SEQUENCE</scope>
</reference>
<sequence length="74" mass="8494">MQPLGIQCRKLRNKKLKIQSYDLPEGIPLIMLLYCDNQASHRRSSNPMVAFPNLEFSSHFCEISATSQKTKVIQ</sequence>
<dbReference type="AlphaFoldDB" id="A0A8T0EM32"/>